<organism evidence="1 2">
    <name type="scientific">Hydrogenophaga palleronii</name>
    <dbReference type="NCBI Taxonomy" id="65655"/>
    <lineage>
        <taxon>Bacteria</taxon>
        <taxon>Pseudomonadati</taxon>
        <taxon>Pseudomonadota</taxon>
        <taxon>Betaproteobacteria</taxon>
        <taxon>Burkholderiales</taxon>
        <taxon>Comamonadaceae</taxon>
        <taxon>Hydrogenophaga</taxon>
    </lineage>
</organism>
<accession>A0ABU1WLA1</accession>
<keyword evidence="2" id="KW-1185">Reference proteome</keyword>
<dbReference type="PANTHER" id="PTHR43179:SF7">
    <property type="entry name" value="RHAMNOSYLTRANSFERASE WBBL"/>
    <property type="match status" value="1"/>
</dbReference>
<name>A0ABU1WLA1_9BURK</name>
<proteinExistence type="predicted"/>
<dbReference type="EMBL" id="JAVDWU010000003">
    <property type="protein sequence ID" value="MDR7150064.1"/>
    <property type="molecule type" value="Genomic_DNA"/>
</dbReference>
<protein>
    <submittedName>
        <fullName evidence="1">GT2 family glycosyltransferase</fullName>
    </submittedName>
</protein>
<dbReference type="CDD" id="cd04186">
    <property type="entry name" value="GT_2_like_c"/>
    <property type="match status" value="1"/>
</dbReference>
<comment type="caution">
    <text evidence="1">The sequence shown here is derived from an EMBL/GenBank/DDBJ whole genome shotgun (WGS) entry which is preliminary data.</text>
</comment>
<evidence type="ECO:0000313" key="2">
    <source>
        <dbReference type="Proteomes" id="UP001265700"/>
    </source>
</evidence>
<reference evidence="1 2" key="1">
    <citation type="submission" date="2023-07" db="EMBL/GenBank/DDBJ databases">
        <title>Sorghum-associated microbial communities from plants grown in Nebraska, USA.</title>
        <authorList>
            <person name="Schachtman D."/>
        </authorList>
    </citation>
    <scope>NUCLEOTIDE SEQUENCE [LARGE SCALE GENOMIC DNA]</scope>
    <source>
        <strain evidence="1 2">4249</strain>
    </source>
</reference>
<dbReference type="PANTHER" id="PTHR43179">
    <property type="entry name" value="RHAMNOSYLTRANSFERASE WBBL"/>
    <property type="match status" value="1"/>
</dbReference>
<dbReference type="Pfam" id="PF13641">
    <property type="entry name" value="Glyco_tranf_2_3"/>
    <property type="match status" value="1"/>
</dbReference>
<dbReference type="RefSeq" id="WP_310315139.1">
    <property type="nucleotide sequence ID" value="NZ_JAVDWU010000003.1"/>
</dbReference>
<gene>
    <name evidence="1" type="ORF">J2W49_002019</name>
</gene>
<dbReference type="Gene3D" id="3.90.550.10">
    <property type="entry name" value="Spore Coat Polysaccharide Biosynthesis Protein SpsA, Chain A"/>
    <property type="match status" value="1"/>
</dbReference>
<dbReference type="SUPFAM" id="SSF53448">
    <property type="entry name" value="Nucleotide-diphospho-sugar transferases"/>
    <property type="match status" value="1"/>
</dbReference>
<dbReference type="InterPro" id="IPR029044">
    <property type="entry name" value="Nucleotide-diphossugar_trans"/>
</dbReference>
<evidence type="ECO:0000313" key="1">
    <source>
        <dbReference type="EMBL" id="MDR7150064.1"/>
    </source>
</evidence>
<dbReference type="Proteomes" id="UP001265700">
    <property type="component" value="Unassembled WGS sequence"/>
</dbReference>
<sequence>MSAAALGTEGRPLSRPTGPTVLTVLLNFRTPDMTLRALEAVLREMRDIAGAISVVDNHSGDGSFEKMRDAVQARGWDRVRVLQSGHNGGYGAGNNFGMRQGLPDGSAPDFVYLLNSDAFPEPGSLRILLDHMVRHPRVGFAGGRTHGEDGELHNTAFRFPSIFSEFESAAVTGPISRLLKNYIVAMPAPQNVQEVDWLAGASLMVRRKTLDEIGMFDEHYFLYFEETDLCLRARRAGWTSVYVPQSQVMHIGSVTTGMKTWRRMPSYWFDSRLRYFAKNHGVLYAATATLAHLAGALILRLRWLLSSGSRKSEEPDRFLRDLISHDLRCMWRRKLGADHPGSTP</sequence>